<dbReference type="InterPro" id="IPR029043">
    <property type="entry name" value="GcvT/YgfZ_C"/>
</dbReference>
<reference evidence="10 11" key="1">
    <citation type="submission" date="2017-04" db="EMBL/GenBank/DDBJ databases">
        <authorList>
            <person name="Afonso C.L."/>
            <person name="Miller P.J."/>
            <person name="Scott M.A."/>
            <person name="Spackman E."/>
            <person name="Goraichik I."/>
            <person name="Dimitrov K.M."/>
            <person name="Suarez D.L."/>
            <person name="Swayne D.E."/>
        </authorList>
    </citation>
    <scope>NUCLEOTIDE SEQUENCE [LARGE SCALE GENOMIC DNA]</scope>
    <source>
        <strain evidence="11">XA(T)</strain>
    </source>
</reference>
<dbReference type="RefSeq" id="WP_085021468.1">
    <property type="nucleotide sequence ID" value="NZ_BMHD01000001.1"/>
</dbReference>
<dbReference type="GO" id="GO:0005960">
    <property type="term" value="C:glycine cleavage complex"/>
    <property type="evidence" value="ECO:0007669"/>
    <property type="project" value="InterPro"/>
</dbReference>
<dbReference type="GO" id="GO:0008483">
    <property type="term" value="F:transaminase activity"/>
    <property type="evidence" value="ECO:0007669"/>
    <property type="project" value="UniProtKB-KW"/>
</dbReference>
<proteinExistence type="inferred from homology"/>
<accession>A0A1X9LTQ2</accession>
<dbReference type="GO" id="GO:0004047">
    <property type="term" value="F:aminomethyltransferase activity"/>
    <property type="evidence" value="ECO:0007669"/>
    <property type="project" value="UniProtKB-EC"/>
</dbReference>
<evidence type="ECO:0000256" key="5">
    <source>
        <dbReference type="ARBA" id="ARBA00031395"/>
    </source>
</evidence>
<evidence type="ECO:0000313" key="10">
    <source>
        <dbReference type="EMBL" id="ARJ07331.1"/>
    </source>
</evidence>
<comment type="catalytic activity">
    <reaction evidence="6">
        <text>N(6)-[(R)-S(8)-aminomethyldihydrolipoyl]-L-lysyl-[protein] + (6S)-5,6,7,8-tetrahydrofolate = N(6)-[(R)-dihydrolipoyl]-L-lysyl-[protein] + (6R)-5,10-methylene-5,6,7,8-tetrahydrofolate + NH4(+)</text>
        <dbReference type="Rhea" id="RHEA:16945"/>
        <dbReference type="Rhea" id="RHEA-COMP:10475"/>
        <dbReference type="Rhea" id="RHEA-COMP:10492"/>
        <dbReference type="ChEBI" id="CHEBI:15636"/>
        <dbReference type="ChEBI" id="CHEBI:28938"/>
        <dbReference type="ChEBI" id="CHEBI:57453"/>
        <dbReference type="ChEBI" id="CHEBI:83100"/>
        <dbReference type="ChEBI" id="CHEBI:83143"/>
        <dbReference type="EC" id="2.1.2.10"/>
    </reaction>
</comment>
<dbReference type="AlphaFoldDB" id="A0A1X9LTQ2"/>
<evidence type="ECO:0000256" key="7">
    <source>
        <dbReference type="PIRSR" id="PIRSR006487-1"/>
    </source>
</evidence>
<dbReference type="PANTHER" id="PTHR43757">
    <property type="entry name" value="AMINOMETHYLTRANSFERASE"/>
    <property type="match status" value="1"/>
</dbReference>
<evidence type="ECO:0000259" key="9">
    <source>
        <dbReference type="Pfam" id="PF08669"/>
    </source>
</evidence>
<comment type="similarity">
    <text evidence="1">Belongs to the GcvT family.</text>
</comment>
<feature type="binding site" evidence="7">
    <location>
        <position position="204"/>
    </location>
    <ligand>
        <name>substrate</name>
    </ligand>
</feature>
<organism evidence="10 11">
    <name type="scientific">Cnuibacter physcomitrellae</name>
    <dbReference type="NCBI Taxonomy" id="1619308"/>
    <lineage>
        <taxon>Bacteria</taxon>
        <taxon>Bacillati</taxon>
        <taxon>Actinomycetota</taxon>
        <taxon>Actinomycetes</taxon>
        <taxon>Micrococcales</taxon>
        <taxon>Microbacteriaceae</taxon>
        <taxon>Cnuibacter</taxon>
    </lineage>
</organism>
<dbReference type="GO" id="GO:0005829">
    <property type="term" value="C:cytosol"/>
    <property type="evidence" value="ECO:0007669"/>
    <property type="project" value="TreeGrafter"/>
</dbReference>
<dbReference type="SUPFAM" id="SSF101790">
    <property type="entry name" value="Aminomethyltransferase beta-barrel domain"/>
    <property type="match status" value="1"/>
</dbReference>
<dbReference type="NCBIfam" id="NF001567">
    <property type="entry name" value="PRK00389.1"/>
    <property type="match status" value="1"/>
</dbReference>
<dbReference type="Proteomes" id="UP000192775">
    <property type="component" value="Chromosome"/>
</dbReference>
<evidence type="ECO:0000259" key="8">
    <source>
        <dbReference type="Pfam" id="PF01571"/>
    </source>
</evidence>
<dbReference type="PIRSF" id="PIRSF006487">
    <property type="entry name" value="GcvT"/>
    <property type="match status" value="1"/>
</dbReference>
<evidence type="ECO:0000256" key="6">
    <source>
        <dbReference type="ARBA" id="ARBA00047665"/>
    </source>
</evidence>
<evidence type="ECO:0000313" key="11">
    <source>
        <dbReference type="Proteomes" id="UP000192775"/>
    </source>
</evidence>
<feature type="domain" description="Aminomethyltransferase C-terminal" evidence="9">
    <location>
        <begin position="288"/>
        <end position="368"/>
    </location>
</feature>
<feature type="domain" description="GCVT N-terminal" evidence="8">
    <location>
        <begin position="15"/>
        <end position="269"/>
    </location>
</feature>
<dbReference type="Pfam" id="PF08669">
    <property type="entry name" value="GCV_T_C"/>
    <property type="match status" value="1"/>
</dbReference>
<dbReference type="InterPro" id="IPR028896">
    <property type="entry name" value="GcvT/YgfZ/DmdA"/>
</dbReference>
<dbReference type="Pfam" id="PF01571">
    <property type="entry name" value="GCV_T"/>
    <property type="match status" value="1"/>
</dbReference>
<protein>
    <recommendedName>
        <fullName evidence="2">aminomethyltransferase</fullName>
        <ecNumber evidence="2">2.1.2.10</ecNumber>
    </recommendedName>
    <alternativeName>
        <fullName evidence="5">Glycine cleavage system T protein</fullName>
    </alternativeName>
</protein>
<dbReference type="SUPFAM" id="SSF103025">
    <property type="entry name" value="Folate-binding domain"/>
    <property type="match status" value="1"/>
</dbReference>
<dbReference type="NCBIfam" id="TIGR00528">
    <property type="entry name" value="gcvT"/>
    <property type="match status" value="1"/>
</dbReference>
<dbReference type="GO" id="GO:0006546">
    <property type="term" value="P:glycine catabolic process"/>
    <property type="evidence" value="ECO:0007669"/>
    <property type="project" value="InterPro"/>
</dbReference>
<dbReference type="InterPro" id="IPR006222">
    <property type="entry name" value="GCVT_N"/>
</dbReference>
<dbReference type="InterPro" id="IPR027266">
    <property type="entry name" value="TrmE/GcvT-like"/>
</dbReference>
<dbReference type="InterPro" id="IPR006223">
    <property type="entry name" value="GcvT"/>
</dbReference>
<evidence type="ECO:0000256" key="4">
    <source>
        <dbReference type="ARBA" id="ARBA00022679"/>
    </source>
</evidence>
<dbReference type="PANTHER" id="PTHR43757:SF2">
    <property type="entry name" value="AMINOMETHYLTRANSFERASE, MITOCHONDRIAL"/>
    <property type="match status" value="1"/>
</dbReference>
<dbReference type="InterPro" id="IPR013977">
    <property type="entry name" value="GcvT_C"/>
</dbReference>
<keyword evidence="11" id="KW-1185">Reference proteome</keyword>
<keyword evidence="4" id="KW-0808">Transferase</keyword>
<name>A0A1X9LTQ2_9MICO</name>
<dbReference type="EMBL" id="CP020715">
    <property type="protein sequence ID" value="ARJ07331.1"/>
    <property type="molecule type" value="Genomic_DNA"/>
</dbReference>
<evidence type="ECO:0000256" key="3">
    <source>
        <dbReference type="ARBA" id="ARBA00022576"/>
    </source>
</evidence>
<evidence type="ECO:0000256" key="2">
    <source>
        <dbReference type="ARBA" id="ARBA00012616"/>
    </source>
</evidence>
<dbReference type="STRING" id="1619308.B5808_11170"/>
<dbReference type="KEGG" id="cphy:B5808_11170"/>
<dbReference type="Gene3D" id="3.30.1360.120">
    <property type="entry name" value="Probable tRNA modification gtpase trme, domain 1"/>
    <property type="match status" value="1"/>
</dbReference>
<dbReference type="EC" id="2.1.2.10" evidence="2"/>
<keyword evidence="3" id="KW-0032">Aminotransferase</keyword>
<evidence type="ECO:0000256" key="1">
    <source>
        <dbReference type="ARBA" id="ARBA00008609"/>
    </source>
</evidence>
<gene>
    <name evidence="10" type="ORF">B5808_11170</name>
</gene>
<sequence length="373" mass="39123">MPPESSPSRPSPLQAEHEAAGASFVDFAGWSMPVRFDSDLAEHRAVREAAGLFDLSHMAQFTLTGPAAAEAADHALVSRVQDLEAGRAKYSLLLDDDGGVLDDVVVYRLADDEVLVIANAANHDVVVRSVRERVEGLDVIVTDLDDRALIAVQGPQAAQVLAETQGLEVDDLGSLGYYRIAAGSFGATPVLLARTGYTGEDGFEISIPASEAAALWRALRDAGEPLGLVAAGLAARDTLRLEAGMPLYGHELGTSIRPPQAALARVVAASSTAPGAEAARSPLGPDERRLVGLVGEGRRAPRAGYAVFPDESATDPIGEITSGALSPTLGHPIAMAYVDPASAASDTTLYVDLRGSRLPVTVVSLPFYRRKKD</sequence>